<evidence type="ECO:0000256" key="6">
    <source>
        <dbReference type="SAM" id="Phobius"/>
    </source>
</evidence>
<keyword evidence="4 6" id="KW-1133">Transmembrane helix</keyword>
<dbReference type="EMBL" id="BSNX01000055">
    <property type="protein sequence ID" value="GLQ74158.1"/>
    <property type="molecule type" value="Genomic_DNA"/>
</dbReference>
<dbReference type="InterPro" id="IPR050367">
    <property type="entry name" value="APC_superfamily"/>
</dbReference>
<feature type="transmembrane region" description="Helical" evidence="6">
    <location>
        <begin position="380"/>
        <end position="407"/>
    </location>
</feature>
<feature type="transmembrane region" description="Helical" evidence="6">
    <location>
        <begin position="151"/>
        <end position="168"/>
    </location>
</feature>
<evidence type="ECO:0000313" key="8">
    <source>
        <dbReference type="Proteomes" id="UP001156690"/>
    </source>
</evidence>
<dbReference type="Gene3D" id="1.20.1740.10">
    <property type="entry name" value="Amino acid/polyamine transporter I"/>
    <property type="match status" value="1"/>
</dbReference>
<feature type="transmembrane region" description="Helical" evidence="6">
    <location>
        <begin position="127"/>
        <end position="144"/>
    </location>
</feature>
<feature type="transmembrane region" description="Helical" evidence="6">
    <location>
        <begin position="347"/>
        <end position="368"/>
    </location>
</feature>
<keyword evidence="5 6" id="KW-0472">Membrane</keyword>
<feature type="transmembrane region" description="Helical" evidence="6">
    <location>
        <begin position="323"/>
        <end position="341"/>
    </location>
</feature>
<feature type="transmembrane region" description="Helical" evidence="6">
    <location>
        <begin position="46"/>
        <end position="66"/>
    </location>
</feature>
<dbReference type="GO" id="GO:0005886">
    <property type="term" value="C:plasma membrane"/>
    <property type="evidence" value="ECO:0007669"/>
    <property type="project" value="UniProtKB-SubCell"/>
</dbReference>
<feature type="transmembrane region" description="Helical" evidence="6">
    <location>
        <begin position="273"/>
        <end position="291"/>
    </location>
</feature>
<dbReference type="PANTHER" id="PTHR42770:SF13">
    <property type="entry name" value="L-METHIONINE_BRANCHED-CHAIN AMINO ACID EXPORTER YJEH"/>
    <property type="match status" value="1"/>
</dbReference>
<evidence type="ECO:0000256" key="3">
    <source>
        <dbReference type="ARBA" id="ARBA00022692"/>
    </source>
</evidence>
<evidence type="ECO:0008006" key="9">
    <source>
        <dbReference type="Google" id="ProtNLM"/>
    </source>
</evidence>
<dbReference type="AlphaFoldDB" id="A0AAV5NUH7"/>
<feature type="transmembrane region" description="Helical" evidence="6">
    <location>
        <begin position="188"/>
        <end position="209"/>
    </location>
</feature>
<evidence type="ECO:0000256" key="2">
    <source>
        <dbReference type="ARBA" id="ARBA00022475"/>
    </source>
</evidence>
<dbReference type="InterPro" id="IPR002293">
    <property type="entry name" value="AA/rel_permease1"/>
</dbReference>
<keyword evidence="2" id="KW-1003">Cell membrane</keyword>
<proteinExistence type="predicted"/>
<feature type="transmembrane region" description="Helical" evidence="6">
    <location>
        <begin position="92"/>
        <end position="115"/>
    </location>
</feature>
<name>A0AAV5NUH7_9VIBR</name>
<protein>
    <recommendedName>
        <fullName evidence="9">L-methionine/branched-chain amino acid transporter</fullName>
    </recommendedName>
</protein>
<evidence type="ECO:0000256" key="1">
    <source>
        <dbReference type="ARBA" id="ARBA00004651"/>
    </source>
</evidence>
<dbReference type="Pfam" id="PF13520">
    <property type="entry name" value="AA_permease_2"/>
    <property type="match status" value="1"/>
</dbReference>
<feature type="transmembrane region" description="Helical" evidence="6">
    <location>
        <begin position="221"/>
        <end position="244"/>
    </location>
</feature>
<dbReference type="Proteomes" id="UP001156690">
    <property type="component" value="Unassembled WGS sequence"/>
</dbReference>
<accession>A0AAV5NUH7</accession>
<keyword evidence="3 6" id="KW-0812">Transmembrane</keyword>
<dbReference type="GO" id="GO:0022857">
    <property type="term" value="F:transmembrane transporter activity"/>
    <property type="evidence" value="ECO:0007669"/>
    <property type="project" value="InterPro"/>
</dbReference>
<comment type="subcellular location">
    <subcellularLocation>
        <location evidence="1">Cell membrane</location>
        <topology evidence="1">Multi-pass membrane protein</topology>
    </subcellularLocation>
</comment>
<evidence type="ECO:0000256" key="4">
    <source>
        <dbReference type="ARBA" id="ARBA00022989"/>
    </source>
</evidence>
<feature type="transmembrane region" description="Helical" evidence="6">
    <location>
        <begin position="12"/>
        <end position="40"/>
    </location>
</feature>
<organism evidence="7 8">
    <name type="scientific">Vibrio penaeicida</name>
    <dbReference type="NCBI Taxonomy" id="104609"/>
    <lineage>
        <taxon>Bacteria</taxon>
        <taxon>Pseudomonadati</taxon>
        <taxon>Pseudomonadota</taxon>
        <taxon>Gammaproteobacteria</taxon>
        <taxon>Vibrionales</taxon>
        <taxon>Vibrionaceae</taxon>
        <taxon>Vibrio</taxon>
    </lineage>
</organism>
<comment type="caution">
    <text evidence="7">The sequence shown here is derived from an EMBL/GenBank/DDBJ whole genome shotgun (WGS) entry which is preliminary data.</text>
</comment>
<gene>
    <name evidence="7" type="ORF">GCM10007932_35190</name>
</gene>
<dbReference type="PIRSF" id="PIRSF006060">
    <property type="entry name" value="AA_transporter"/>
    <property type="match status" value="1"/>
</dbReference>
<evidence type="ECO:0000313" key="7">
    <source>
        <dbReference type="EMBL" id="GLQ74158.1"/>
    </source>
</evidence>
<dbReference type="PANTHER" id="PTHR42770">
    <property type="entry name" value="AMINO ACID TRANSPORTER-RELATED"/>
    <property type="match status" value="1"/>
</dbReference>
<sequence length="422" mass="45891">MDETVQELKKEITLISGIGQLSTTLLGTGLFMIPAITAGIAEKSSLWSWVILFAAICPIALTFAMLGRRYPNAGGTAHFVKLAFNAKLERSVAWLFLSVIPVGVPAAVALAASFAKPWLPEIGDSQFVAECFTVALLLGVNLLGSKSSSQLQTLIALCLFTLIILFFWQGEVQPSDLTMPSFSSVEWVSVGSALAVMFWCFVGIEAFAHMGEEFKNPERDFPIAIILGCFVAGLTYWACSVVVLKFQAYGTVEMETGAIPWITAHLFGESSRIVISIVAFLACFASVNLYLQSLSRMLWSQARQYKPEGKLAKVSARGVPANATYVISVTLLLSLLFGRVVGLDLEMFVKLANGIFVLIYLLAMLSAVKLLSGLSKGLAWLSLVLCVLVFACLGWAMLYAIIIFTLLQIPNARKRKEPPVFS</sequence>
<keyword evidence="8" id="KW-1185">Reference proteome</keyword>
<evidence type="ECO:0000256" key="5">
    <source>
        <dbReference type="ARBA" id="ARBA00023136"/>
    </source>
</evidence>
<reference evidence="8" key="1">
    <citation type="journal article" date="2019" name="Int. J. Syst. Evol. Microbiol.">
        <title>The Global Catalogue of Microorganisms (GCM) 10K type strain sequencing project: providing services to taxonomists for standard genome sequencing and annotation.</title>
        <authorList>
            <consortium name="The Broad Institute Genomics Platform"/>
            <consortium name="The Broad Institute Genome Sequencing Center for Infectious Disease"/>
            <person name="Wu L."/>
            <person name="Ma J."/>
        </authorList>
    </citation>
    <scope>NUCLEOTIDE SEQUENCE [LARGE SCALE GENOMIC DNA]</scope>
    <source>
        <strain evidence="8">NBRC 15640</strain>
    </source>
</reference>
<dbReference type="NCBIfam" id="NF008245">
    <property type="entry name" value="PRK11021.1"/>
    <property type="match status" value="1"/>
</dbReference>